<name>A0A1G9F2M8_9PROT</name>
<evidence type="ECO:0000313" key="2">
    <source>
        <dbReference type="Proteomes" id="UP000198629"/>
    </source>
</evidence>
<reference evidence="2" key="1">
    <citation type="submission" date="2016-10" db="EMBL/GenBank/DDBJ databases">
        <authorList>
            <person name="Varghese N."/>
            <person name="Submissions S."/>
        </authorList>
    </citation>
    <scope>NUCLEOTIDE SEQUENCE [LARGE SCALE GENOMIC DNA]</scope>
    <source>
        <strain evidence="2">CBMB127</strain>
    </source>
</reference>
<organism evidence="1 2">
    <name type="scientific">Methylophilus rhizosphaerae</name>
    <dbReference type="NCBI Taxonomy" id="492660"/>
    <lineage>
        <taxon>Bacteria</taxon>
        <taxon>Pseudomonadati</taxon>
        <taxon>Pseudomonadota</taxon>
        <taxon>Betaproteobacteria</taxon>
        <taxon>Nitrosomonadales</taxon>
        <taxon>Methylophilaceae</taxon>
        <taxon>Methylophilus</taxon>
    </lineage>
</organism>
<dbReference type="EMBL" id="FNFX01000005">
    <property type="protein sequence ID" value="SDK82493.1"/>
    <property type="molecule type" value="Genomic_DNA"/>
</dbReference>
<dbReference type="AlphaFoldDB" id="A0A1G9F2M8"/>
<dbReference type="STRING" id="492660.SAMN05192566_2580"/>
<gene>
    <name evidence="1" type="ORF">SAMN05192566_2580</name>
</gene>
<evidence type="ECO:0000313" key="1">
    <source>
        <dbReference type="EMBL" id="SDK82493.1"/>
    </source>
</evidence>
<proteinExistence type="predicted"/>
<protein>
    <submittedName>
        <fullName evidence="1">MSHA biogenesis protein MshP</fullName>
    </submittedName>
</protein>
<dbReference type="OrthoDB" id="8536494at2"/>
<keyword evidence="2" id="KW-1185">Reference proteome</keyword>
<accession>A0A1G9F2M8</accession>
<sequence length="148" mass="15975">MKIMVYRIKGFMLPMAIFLLVILSALVGYAMRLALLAHMGTIQDVQGAQAYLAARAGVEWAAYQVLTPANMQACPAAPAPFTINGFNIALTCNRTMTQDQGNTQDIGIYTITSTASVGVAGAQDYIERKMTVTLSRCIYNDPAGEECN</sequence>
<dbReference type="Proteomes" id="UP000198629">
    <property type="component" value="Unassembled WGS sequence"/>
</dbReference>